<dbReference type="AlphaFoldDB" id="A0A392W9N9"/>
<evidence type="ECO:0000313" key="1">
    <source>
        <dbReference type="EMBL" id="MCI96499.1"/>
    </source>
</evidence>
<accession>A0A392W9N9</accession>
<dbReference type="Proteomes" id="UP000265520">
    <property type="component" value="Unassembled WGS sequence"/>
</dbReference>
<protein>
    <submittedName>
        <fullName evidence="1">Uncharacterized protein</fullName>
    </submittedName>
</protein>
<reference evidence="1 2" key="1">
    <citation type="journal article" date="2018" name="Front. Plant Sci.">
        <title>Red Clover (Trifolium pratense) and Zigzag Clover (T. medium) - A Picture of Genomic Similarities and Differences.</title>
        <authorList>
            <person name="Dluhosova J."/>
            <person name="Istvanek J."/>
            <person name="Nedelnik J."/>
            <person name="Repkova J."/>
        </authorList>
    </citation>
    <scope>NUCLEOTIDE SEQUENCE [LARGE SCALE GENOMIC DNA]</scope>
    <source>
        <strain evidence="2">cv. 10/8</strain>
        <tissue evidence="1">Leaf</tissue>
    </source>
</reference>
<proteinExistence type="predicted"/>
<organism evidence="1 2">
    <name type="scientific">Trifolium medium</name>
    <dbReference type="NCBI Taxonomy" id="97028"/>
    <lineage>
        <taxon>Eukaryota</taxon>
        <taxon>Viridiplantae</taxon>
        <taxon>Streptophyta</taxon>
        <taxon>Embryophyta</taxon>
        <taxon>Tracheophyta</taxon>
        <taxon>Spermatophyta</taxon>
        <taxon>Magnoliopsida</taxon>
        <taxon>eudicotyledons</taxon>
        <taxon>Gunneridae</taxon>
        <taxon>Pentapetalae</taxon>
        <taxon>rosids</taxon>
        <taxon>fabids</taxon>
        <taxon>Fabales</taxon>
        <taxon>Fabaceae</taxon>
        <taxon>Papilionoideae</taxon>
        <taxon>50 kb inversion clade</taxon>
        <taxon>NPAAA clade</taxon>
        <taxon>Hologalegina</taxon>
        <taxon>IRL clade</taxon>
        <taxon>Trifolieae</taxon>
        <taxon>Trifolium</taxon>
    </lineage>
</organism>
<feature type="non-terminal residue" evidence="1">
    <location>
        <position position="34"/>
    </location>
</feature>
<sequence>MSKSIKERDPNPLGKLYSFTGEEVTYYRASDNIS</sequence>
<evidence type="ECO:0000313" key="2">
    <source>
        <dbReference type="Proteomes" id="UP000265520"/>
    </source>
</evidence>
<name>A0A392W9N9_9FABA</name>
<comment type="caution">
    <text evidence="1">The sequence shown here is derived from an EMBL/GenBank/DDBJ whole genome shotgun (WGS) entry which is preliminary data.</text>
</comment>
<keyword evidence="2" id="KW-1185">Reference proteome</keyword>
<dbReference type="EMBL" id="LXQA011416311">
    <property type="protein sequence ID" value="MCI96499.1"/>
    <property type="molecule type" value="Genomic_DNA"/>
</dbReference>